<keyword evidence="6" id="KW-1185">Reference proteome</keyword>
<dbReference type="Proteomes" id="UP000236151">
    <property type="component" value="Unassembled WGS sequence"/>
</dbReference>
<keyword evidence="2" id="KW-0238">DNA-binding</keyword>
<dbReference type="PANTHER" id="PTHR46797">
    <property type="entry name" value="HTH-TYPE TRANSCRIPTIONAL REGULATOR"/>
    <property type="match status" value="1"/>
</dbReference>
<name>A0A2K2FM75_9CLOT</name>
<dbReference type="SUPFAM" id="SSF47413">
    <property type="entry name" value="lambda repressor-like DNA-binding domains"/>
    <property type="match status" value="1"/>
</dbReference>
<evidence type="ECO:0000313" key="5">
    <source>
        <dbReference type="EMBL" id="PNU01321.1"/>
    </source>
</evidence>
<organism evidence="5 6">
    <name type="scientific">Clostridium thermosuccinogenes</name>
    <dbReference type="NCBI Taxonomy" id="84032"/>
    <lineage>
        <taxon>Bacteria</taxon>
        <taxon>Bacillati</taxon>
        <taxon>Bacillota</taxon>
        <taxon>Clostridia</taxon>
        <taxon>Eubacteriales</taxon>
        <taxon>Clostridiaceae</taxon>
        <taxon>Clostridium</taxon>
    </lineage>
</organism>
<dbReference type="InterPro" id="IPR010982">
    <property type="entry name" value="Lambda_DNA-bd_dom_sf"/>
</dbReference>
<dbReference type="GO" id="GO:0005829">
    <property type="term" value="C:cytosol"/>
    <property type="evidence" value="ECO:0007669"/>
    <property type="project" value="TreeGrafter"/>
</dbReference>
<evidence type="ECO:0000313" key="6">
    <source>
        <dbReference type="Proteomes" id="UP000236151"/>
    </source>
</evidence>
<dbReference type="InterPro" id="IPR001387">
    <property type="entry name" value="Cro/C1-type_HTH"/>
</dbReference>
<dbReference type="Gene3D" id="1.10.260.40">
    <property type="entry name" value="lambda repressor-like DNA-binding domains"/>
    <property type="match status" value="1"/>
</dbReference>
<feature type="domain" description="HTH cro/C1-type" evidence="4">
    <location>
        <begin position="12"/>
        <end position="66"/>
    </location>
</feature>
<dbReference type="GO" id="GO:0003700">
    <property type="term" value="F:DNA-binding transcription factor activity"/>
    <property type="evidence" value="ECO:0007669"/>
    <property type="project" value="TreeGrafter"/>
</dbReference>
<dbReference type="SMART" id="SM00530">
    <property type="entry name" value="HTH_XRE"/>
    <property type="match status" value="1"/>
</dbReference>
<evidence type="ECO:0000259" key="4">
    <source>
        <dbReference type="PROSITE" id="PS50943"/>
    </source>
</evidence>
<evidence type="ECO:0000256" key="2">
    <source>
        <dbReference type="ARBA" id="ARBA00023125"/>
    </source>
</evidence>
<dbReference type="Pfam" id="PF01381">
    <property type="entry name" value="HTH_3"/>
    <property type="match status" value="1"/>
</dbReference>
<dbReference type="AlphaFoldDB" id="A0A2K2FM75"/>
<dbReference type="PANTHER" id="PTHR46797:SF23">
    <property type="entry name" value="HTH-TYPE TRANSCRIPTIONAL REGULATOR SUTR"/>
    <property type="match status" value="1"/>
</dbReference>
<dbReference type="GO" id="GO:0003677">
    <property type="term" value="F:DNA binding"/>
    <property type="evidence" value="ECO:0007669"/>
    <property type="project" value="UniProtKB-KW"/>
</dbReference>
<dbReference type="PROSITE" id="PS50943">
    <property type="entry name" value="HTH_CROC1"/>
    <property type="match status" value="1"/>
</dbReference>
<dbReference type="EMBL" id="NIOJ01000002">
    <property type="protein sequence ID" value="PNU01321.1"/>
    <property type="molecule type" value="Genomic_DNA"/>
</dbReference>
<keyword evidence="3" id="KW-0804">Transcription</keyword>
<dbReference type="CDD" id="cd00093">
    <property type="entry name" value="HTH_XRE"/>
    <property type="match status" value="1"/>
</dbReference>
<accession>A0A2K2FM75</accession>
<dbReference type="OrthoDB" id="371153at2"/>
<dbReference type="KEGG" id="cthd:CDO33_04495"/>
<gene>
    <name evidence="5" type="ORF">CDQ84_01245</name>
</gene>
<dbReference type="InterPro" id="IPR050807">
    <property type="entry name" value="TransReg_Diox_bact_type"/>
</dbReference>
<comment type="caution">
    <text evidence="5">The sequence shown here is derived from an EMBL/GenBank/DDBJ whole genome shotgun (WGS) entry which is preliminary data.</text>
</comment>
<reference evidence="5 6" key="1">
    <citation type="submission" date="2017-06" db="EMBL/GenBank/DDBJ databases">
        <title>Investigating the central metabolism of Clostridium thermosuccinogenes.</title>
        <authorList>
            <person name="Koendjbiharie J.G."/>
            <person name="van Kranenburg R."/>
        </authorList>
    </citation>
    <scope>NUCLEOTIDE SEQUENCE [LARGE SCALE GENOMIC DNA]</scope>
    <source>
        <strain evidence="5 6">DSM 5806</strain>
    </source>
</reference>
<evidence type="ECO:0000256" key="1">
    <source>
        <dbReference type="ARBA" id="ARBA00023015"/>
    </source>
</evidence>
<evidence type="ECO:0000256" key="3">
    <source>
        <dbReference type="ARBA" id="ARBA00023163"/>
    </source>
</evidence>
<protein>
    <recommendedName>
        <fullName evidence="4">HTH cro/C1-type domain-containing protein</fullName>
    </recommendedName>
</protein>
<keyword evidence="1" id="KW-0805">Transcription regulation</keyword>
<proteinExistence type="predicted"/>
<sequence>MSLDNLAIGNRLRLGREALGLTRDQLSELLDISGYYLGQLERGERQMSLPLLVKVCEKLHLSLDYLVLGSNAQAYENMDEIEALLKKCSKTEIELIKKLIRTVLPYINQQRKL</sequence>